<evidence type="ECO:0000313" key="2">
    <source>
        <dbReference type="EMBL" id="CAA9449518.1"/>
    </source>
</evidence>
<gene>
    <name evidence="2" type="ORF">AVDCRST_MAG28-1281</name>
</gene>
<feature type="compositionally biased region" description="Basic and acidic residues" evidence="1">
    <location>
        <begin position="105"/>
        <end position="117"/>
    </location>
</feature>
<dbReference type="AlphaFoldDB" id="A0A6J4QSV1"/>
<sequence>MKSSEGVKTFHAANGLSLGTFVRPLDGAADTGDAGAIAGEVCVVDLVYGCLTDLFHGLPHATDGFDARDSGLEGAAGDPERRRHLATTLILYNTRATSGTTGGHAESERLPAELTRH</sequence>
<protein>
    <submittedName>
        <fullName evidence="2">Uncharacterized protein</fullName>
    </submittedName>
</protein>
<dbReference type="EMBL" id="CADCVE010000027">
    <property type="protein sequence ID" value="CAA9449518.1"/>
    <property type="molecule type" value="Genomic_DNA"/>
</dbReference>
<evidence type="ECO:0000256" key="1">
    <source>
        <dbReference type="SAM" id="MobiDB-lite"/>
    </source>
</evidence>
<feature type="region of interest" description="Disordered" evidence="1">
    <location>
        <begin position="96"/>
        <end position="117"/>
    </location>
</feature>
<reference evidence="2" key="1">
    <citation type="submission" date="2020-02" db="EMBL/GenBank/DDBJ databases">
        <authorList>
            <person name="Meier V. D."/>
        </authorList>
    </citation>
    <scope>NUCLEOTIDE SEQUENCE</scope>
    <source>
        <strain evidence="2">AVDCRST_MAG28</strain>
    </source>
</reference>
<organism evidence="2">
    <name type="scientific">uncultured Rubrobacteraceae bacterium</name>
    <dbReference type="NCBI Taxonomy" id="349277"/>
    <lineage>
        <taxon>Bacteria</taxon>
        <taxon>Bacillati</taxon>
        <taxon>Actinomycetota</taxon>
        <taxon>Rubrobacteria</taxon>
        <taxon>Rubrobacterales</taxon>
        <taxon>Rubrobacteraceae</taxon>
        <taxon>environmental samples</taxon>
    </lineage>
</organism>
<accession>A0A6J4QSV1</accession>
<proteinExistence type="predicted"/>
<name>A0A6J4QSV1_9ACTN</name>